<organism evidence="1 2">
    <name type="scientific">Pseudomonas versuta</name>
    <dbReference type="NCBI Taxonomy" id="1788301"/>
    <lineage>
        <taxon>Bacteria</taxon>
        <taxon>Pseudomonadati</taxon>
        <taxon>Pseudomonadota</taxon>
        <taxon>Gammaproteobacteria</taxon>
        <taxon>Pseudomonadales</taxon>
        <taxon>Pseudomonadaceae</taxon>
        <taxon>Pseudomonas</taxon>
    </lineage>
</organism>
<evidence type="ECO:0000313" key="1">
    <source>
        <dbReference type="EMBL" id="OKA20038.1"/>
    </source>
</evidence>
<accession>A0ABX3E8H7</accession>
<evidence type="ECO:0008006" key="3">
    <source>
        <dbReference type="Google" id="ProtNLM"/>
    </source>
</evidence>
<protein>
    <recommendedName>
        <fullName evidence="3">Apea-like HEPN domain-containing protein</fullName>
    </recommendedName>
</protein>
<dbReference type="Proteomes" id="UP000186677">
    <property type="component" value="Unassembled WGS sequence"/>
</dbReference>
<keyword evidence="2" id="KW-1185">Reference proteome</keyword>
<evidence type="ECO:0000313" key="2">
    <source>
        <dbReference type="Proteomes" id="UP000186677"/>
    </source>
</evidence>
<reference evidence="1 2" key="1">
    <citation type="submission" date="2016-11" db="EMBL/GenBank/DDBJ databases">
        <title>Draft genome of Pseudomonas versuta A4R1.5.</title>
        <authorList>
            <person name="See-Too W.-S."/>
        </authorList>
    </citation>
    <scope>NUCLEOTIDE SEQUENCE [LARGE SCALE GENOMIC DNA]</scope>
    <source>
        <strain evidence="1 2">A4R1.5</strain>
    </source>
</reference>
<dbReference type="RefSeq" id="WP_060691162.1">
    <property type="nucleotide sequence ID" value="NZ_CP012676.1"/>
</dbReference>
<dbReference type="EMBL" id="MPJC01000008">
    <property type="protein sequence ID" value="OKA20038.1"/>
    <property type="molecule type" value="Genomic_DNA"/>
</dbReference>
<sequence>MLSRSYALILTIDPQVLMLYFLNNNWRKGVNVAVSLVTVRRRGWGRLDEHERWEEIKSGDMELLKQAVSVIGPWHYVHGDVKVIIECDFSPFIEAYKINTKSLNVAELSHTLSIEQIEFALFPELEFVVKVTLETDEDLGRQQWYVSHFVEQFLYDVFFILNIARPGVCDFLGVRIDAGRGLVTELRLSADCFESGFRSLLAGDSLFAPRILPLATVVYWYKKLNVGVRQRAESGVEKAIFSVLHICCGADADVVWVIWAFHALEAIYGTKVGEGFTNLVERISTLLELDDQGKGMLKKRLREMYDYRSAFVHGGYRVHHPMKNEVMDQSLHEDFKKLLEVSQFGFNLVVLSLQSLVENGWCGLKIKEQMSGVLSDEFSM</sequence>
<comment type="caution">
    <text evidence="1">The sequence shown here is derived from an EMBL/GenBank/DDBJ whole genome shotgun (WGS) entry which is preliminary data.</text>
</comment>
<name>A0ABX3E8H7_9PSED</name>
<gene>
    <name evidence="1" type="ORF">BOH73_13440</name>
</gene>
<proteinExistence type="predicted"/>